<dbReference type="AlphaFoldDB" id="A0A9D4MNY4"/>
<accession>A0A9D4MNY4</accession>
<dbReference type="EMBL" id="JAIWYP010000001">
    <property type="protein sequence ID" value="KAH3879816.1"/>
    <property type="molecule type" value="Genomic_DNA"/>
</dbReference>
<evidence type="ECO:0000313" key="2">
    <source>
        <dbReference type="Proteomes" id="UP000828390"/>
    </source>
</evidence>
<keyword evidence="2" id="KW-1185">Reference proteome</keyword>
<comment type="caution">
    <text evidence="1">The sequence shown here is derived from an EMBL/GenBank/DDBJ whole genome shotgun (WGS) entry which is preliminary data.</text>
</comment>
<sequence>MRYGRLGLSSQACKLSKEKKLLTLLLTKKGSNDLAVNTQRTIHPWGMPQTQIPLKIINKHFPLRAHRPQGSCVVWSSMPFYSQPDVNQNPNSALSNISSAP</sequence>
<reference evidence="1" key="1">
    <citation type="journal article" date="2019" name="bioRxiv">
        <title>The Genome of the Zebra Mussel, Dreissena polymorpha: A Resource for Invasive Species Research.</title>
        <authorList>
            <person name="McCartney M.A."/>
            <person name="Auch B."/>
            <person name="Kono T."/>
            <person name="Mallez S."/>
            <person name="Zhang Y."/>
            <person name="Obille A."/>
            <person name="Becker A."/>
            <person name="Abrahante J.E."/>
            <person name="Garbe J."/>
            <person name="Badalamenti J.P."/>
            <person name="Herman A."/>
            <person name="Mangelson H."/>
            <person name="Liachko I."/>
            <person name="Sullivan S."/>
            <person name="Sone E.D."/>
            <person name="Koren S."/>
            <person name="Silverstein K.A.T."/>
            <person name="Beckman K.B."/>
            <person name="Gohl D.M."/>
        </authorList>
    </citation>
    <scope>NUCLEOTIDE SEQUENCE</scope>
    <source>
        <strain evidence="1">Duluth1</strain>
        <tissue evidence="1">Whole animal</tissue>
    </source>
</reference>
<reference evidence="1" key="2">
    <citation type="submission" date="2020-11" db="EMBL/GenBank/DDBJ databases">
        <authorList>
            <person name="McCartney M.A."/>
            <person name="Auch B."/>
            <person name="Kono T."/>
            <person name="Mallez S."/>
            <person name="Becker A."/>
            <person name="Gohl D.M."/>
            <person name="Silverstein K.A.T."/>
            <person name="Koren S."/>
            <person name="Bechman K.B."/>
            <person name="Herman A."/>
            <person name="Abrahante J.E."/>
            <person name="Garbe J."/>
        </authorList>
    </citation>
    <scope>NUCLEOTIDE SEQUENCE</scope>
    <source>
        <strain evidence="1">Duluth1</strain>
        <tissue evidence="1">Whole animal</tissue>
    </source>
</reference>
<protein>
    <submittedName>
        <fullName evidence="1">Uncharacterized protein</fullName>
    </submittedName>
</protein>
<gene>
    <name evidence="1" type="ORF">DPMN_003723</name>
</gene>
<organism evidence="1 2">
    <name type="scientific">Dreissena polymorpha</name>
    <name type="common">Zebra mussel</name>
    <name type="synonym">Mytilus polymorpha</name>
    <dbReference type="NCBI Taxonomy" id="45954"/>
    <lineage>
        <taxon>Eukaryota</taxon>
        <taxon>Metazoa</taxon>
        <taxon>Spiralia</taxon>
        <taxon>Lophotrochozoa</taxon>
        <taxon>Mollusca</taxon>
        <taxon>Bivalvia</taxon>
        <taxon>Autobranchia</taxon>
        <taxon>Heteroconchia</taxon>
        <taxon>Euheterodonta</taxon>
        <taxon>Imparidentia</taxon>
        <taxon>Neoheterodontei</taxon>
        <taxon>Myida</taxon>
        <taxon>Dreissenoidea</taxon>
        <taxon>Dreissenidae</taxon>
        <taxon>Dreissena</taxon>
    </lineage>
</organism>
<name>A0A9D4MNY4_DREPO</name>
<evidence type="ECO:0000313" key="1">
    <source>
        <dbReference type="EMBL" id="KAH3879816.1"/>
    </source>
</evidence>
<dbReference type="Proteomes" id="UP000828390">
    <property type="component" value="Unassembled WGS sequence"/>
</dbReference>
<proteinExistence type="predicted"/>